<reference evidence="2 3" key="2">
    <citation type="journal article" date="2017" name="Nature">
        <title>The Apostasia genome and the evolution of orchids.</title>
        <authorList>
            <person name="Zhang G.Q."/>
            <person name="Liu K.W."/>
            <person name="Li Z."/>
            <person name="Lohaus R."/>
            <person name="Hsiao Y.Y."/>
            <person name="Niu S.C."/>
            <person name="Wang J.Y."/>
            <person name="Lin Y.C."/>
            <person name="Xu Q."/>
            <person name="Chen L.J."/>
            <person name="Yoshida K."/>
            <person name="Fujiwara S."/>
            <person name="Wang Z.W."/>
            <person name="Zhang Y.Q."/>
            <person name="Mitsuda N."/>
            <person name="Wang M."/>
            <person name="Liu G.H."/>
            <person name="Pecoraro L."/>
            <person name="Huang H.X."/>
            <person name="Xiao X.J."/>
            <person name="Lin M."/>
            <person name="Wu X.Y."/>
            <person name="Wu W.L."/>
            <person name="Chen Y.Y."/>
            <person name="Chang S.B."/>
            <person name="Sakamoto S."/>
            <person name="Ohme-Takagi M."/>
            <person name="Yagi M."/>
            <person name="Zeng S.J."/>
            <person name="Shen C.Y."/>
            <person name="Yeh C.M."/>
            <person name="Luo Y.B."/>
            <person name="Tsai W.C."/>
            <person name="Van de Peer Y."/>
            <person name="Liu Z.J."/>
        </authorList>
    </citation>
    <scope>NUCLEOTIDE SEQUENCE [LARGE SCALE GENOMIC DNA]</scope>
    <source>
        <tissue evidence="2">The whole plant</tissue>
    </source>
</reference>
<evidence type="ECO:0000313" key="3">
    <source>
        <dbReference type="Proteomes" id="UP000233837"/>
    </source>
</evidence>
<proteinExistence type="predicted"/>
<gene>
    <name evidence="2" type="ORF">MA16_Dca026744</name>
</gene>
<organism evidence="2 3">
    <name type="scientific">Dendrobium catenatum</name>
    <dbReference type="NCBI Taxonomy" id="906689"/>
    <lineage>
        <taxon>Eukaryota</taxon>
        <taxon>Viridiplantae</taxon>
        <taxon>Streptophyta</taxon>
        <taxon>Embryophyta</taxon>
        <taxon>Tracheophyta</taxon>
        <taxon>Spermatophyta</taxon>
        <taxon>Magnoliopsida</taxon>
        <taxon>Liliopsida</taxon>
        <taxon>Asparagales</taxon>
        <taxon>Orchidaceae</taxon>
        <taxon>Epidendroideae</taxon>
        <taxon>Malaxideae</taxon>
        <taxon>Dendrobiinae</taxon>
        <taxon>Dendrobium</taxon>
    </lineage>
</organism>
<accession>A0A2I0W2P1</accession>
<dbReference type="Pfam" id="PF13963">
    <property type="entry name" value="Transpos_assoc"/>
    <property type="match status" value="1"/>
</dbReference>
<dbReference type="AlphaFoldDB" id="A0A2I0W2P1"/>
<evidence type="ECO:0000313" key="2">
    <source>
        <dbReference type="EMBL" id="PKU69921.1"/>
    </source>
</evidence>
<dbReference type="PANTHER" id="PTHR10775:SF185">
    <property type="entry name" value="OS08G0208400 PROTEIN"/>
    <property type="match status" value="1"/>
</dbReference>
<name>A0A2I0W2P1_9ASPA</name>
<evidence type="ECO:0000259" key="1">
    <source>
        <dbReference type="Pfam" id="PF13963"/>
    </source>
</evidence>
<dbReference type="PANTHER" id="PTHR10775">
    <property type="entry name" value="OS08G0208400 PROTEIN"/>
    <property type="match status" value="1"/>
</dbReference>
<protein>
    <recommendedName>
        <fullName evidence="1">Transposase-associated domain-containing protein</fullName>
    </recommendedName>
</protein>
<dbReference type="InterPro" id="IPR029480">
    <property type="entry name" value="Transpos_assoc"/>
</dbReference>
<keyword evidence="3" id="KW-1185">Reference proteome</keyword>
<sequence length="182" mass="21167">MDKSWITKAKWSCDYVNGVNNFIEFASRSQNLSGKILCPCKSIINRYFYSLKDVQDQLISKGFFPGYVVWNRHGENTNEENDHGEKFSNLMQDAGAELYLRCKTFSKLSFILKLFCLKCLYSRMVRSFDMLLELLVDAFLKGVLLPKSMYEVKKIIKAYDLGYTKIDACLNDCMLFWKDSSD</sequence>
<feature type="domain" description="Transposase-associated" evidence="1">
    <location>
        <begin position="3"/>
        <end position="75"/>
    </location>
</feature>
<dbReference type="EMBL" id="KZ502979">
    <property type="protein sequence ID" value="PKU69921.1"/>
    <property type="molecule type" value="Genomic_DNA"/>
</dbReference>
<dbReference type="Proteomes" id="UP000233837">
    <property type="component" value="Unassembled WGS sequence"/>
</dbReference>
<reference evidence="2 3" key="1">
    <citation type="journal article" date="2016" name="Sci. Rep.">
        <title>The Dendrobium catenatum Lindl. genome sequence provides insights into polysaccharide synthase, floral development and adaptive evolution.</title>
        <authorList>
            <person name="Zhang G.Q."/>
            <person name="Xu Q."/>
            <person name="Bian C."/>
            <person name="Tsai W.C."/>
            <person name="Yeh C.M."/>
            <person name="Liu K.W."/>
            <person name="Yoshida K."/>
            <person name="Zhang L.S."/>
            <person name="Chang S.B."/>
            <person name="Chen F."/>
            <person name="Shi Y."/>
            <person name="Su Y.Y."/>
            <person name="Zhang Y.Q."/>
            <person name="Chen L.J."/>
            <person name="Yin Y."/>
            <person name="Lin M."/>
            <person name="Huang H."/>
            <person name="Deng H."/>
            <person name="Wang Z.W."/>
            <person name="Zhu S.L."/>
            <person name="Zhao X."/>
            <person name="Deng C."/>
            <person name="Niu S.C."/>
            <person name="Huang J."/>
            <person name="Wang M."/>
            <person name="Liu G.H."/>
            <person name="Yang H.J."/>
            <person name="Xiao X.J."/>
            <person name="Hsiao Y.Y."/>
            <person name="Wu W.L."/>
            <person name="Chen Y.Y."/>
            <person name="Mitsuda N."/>
            <person name="Ohme-Takagi M."/>
            <person name="Luo Y.B."/>
            <person name="Van de Peer Y."/>
            <person name="Liu Z.J."/>
        </authorList>
    </citation>
    <scope>NUCLEOTIDE SEQUENCE [LARGE SCALE GENOMIC DNA]</scope>
    <source>
        <tissue evidence="2">The whole plant</tissue>
    </source>
</reference>